<gene>
    <name evidence="2" type="ORF">S03H2_12448</name>
</gene>
<dbReference type="Gene3D" id="3.40.640.10">
    <property type="entry name" value="Type I PLP-dependent aspartate aminotransferase-like (Major domain)"/>
    <property type="match status" value="1"/>
</dbReference>
<accession>X1GPL9</accession>
<evidence type="ECO:0000256" key="1">
    <source>
        <dbReference type="ARBA" id="ARBA00022898"/>
    </source>
</evidence>
<sequence length="166" mass="18694">TIGIRLQMIMKKYIKTFAGNFISNVKMKIPFLNLKAQYSSIKDEIDKKISFLIDNAAFILGEELEKFEKEFAEFCNAKYSVGVSSGTDALIIALRALNISYGDEVITVPNTFIATSEAISLVGARPVFVDVNEEDYNINVGLIKEKITDKTKAILFYFLNHPHHFS</sequence>
<evidence type="ECO:0008006" key="3">
    <source>
        <dbReference type="Google" id="ProtNLM"/>
    </source>
</evidence>
<name>X1GPL9_9ZZZZ</name>
<dbReference type="PANTHER" id="PTHR30244">
    <property type="entry name" value="TRANSAMINASE"/>
    <property type="match status" value="1"/>
</dbReference>
<dbReference type="GO" id="GO:0030170">
    <property type="term" value="F:pyridoxal phosphate binding"/>
    <property type="evidence" value="ECO:0007669"/>
    <property type="project" value="TreeGrafter"/>
</dbReference>
<keyword evidence="1" id="KW-0663">Pyridoxal phosphate</keyword>
<reference evidence="2" key="1">
    <citation type="journal article" date="2014" name="Front. Microbiol.">
        <title>High frequency of phylogenetically diverse reductive dehalogenase-homologous genes in deep subseafloor sedimentary metagenomes.</title>
        <authorList>
            <person name="Kawai M."/>
            <person name="Futagami T."/>
            <person name="Toyoda A."/>
            <person name="Takaki Y."/>
            <person name="Nishi S."/>
            <person name="Hori S."/>
            <person name="Arai W."/>
            <person name="Tsubouchi T."/>
            <person name="Morono Y."/>
            <person name="Uchiyama I."/>
            <person name="Ito T."/>
            <person name="Fujiyama A."/>
            <person name="Inagaki F."/>
            <person name="Takami H."/>
        </authorList>
    </citation>
    <scope>NUCLEOTIDE SEQUENCE</scope>
    <source>
        <strain evidence="2">Expedition CK06-06</strain>
    </source>
</reference>
<feature type="non-terminal residue" evidence="2">
    <location>
        <position position="1"/>
    </location>
</feature>
<dbReference type="AlphaFoldDB" id="X1GPL9"/>
<dbReference type="SUPFAM" id="SSF53383">
    <property type="entry name" value="PLP-dependent transferases"/>
    <property type="match status" value="1"/>
</dbReference>
<dbReference type="Pfam" id="PF01041">
    <property type="entry name" value="DegT_DnrJ_EryC1"/>
    <property type="match status" value="1"/>
</dbReference>
<dbReference type="InterPro" id="IPR000653">
    <property type="entry name" value="DegT/StrS_aminotransferase"/>
</dbReference>
<dbReference type="InterPro" id="IPR015424">
    <property type="entry name" value="PyrdxlP-dep_Trfase"/>
</dbReference>
<dbReference type="GO" id="GO:0000271">
    <property type="term" value="P:polysaccharide biosynthetic process"/>
    <property type="evidence" value="ECO:0007669"/>
    <property type="project" value="TreeGrafter"/>
</dbReference>
<organism evidence="2">
    <name type="scientific">marine sediment metagenome</name>
    <dbReference type="NCBI Taxonomy" id="412755"/>
    <lineage>
        <taxon>unclassified sequences</taxon>
        <taxon>metagenomes</taxon>
        <taxon>ecological metagenomes</taxon>
    </lineage>
</organism>
<dbReference type="PANTHER" id="PTHR30244:SF36">
    <property type="entry name" value="3-OXO-GLUCOSE-6-PHOSPHATE:GLUTAMATE AMINOTRANSFERASE"/>
    <property type="match status" value="1"/>
</dbReference>
<dbReference type="EMBL" id="BARU01006333">
    <property type="protein sequence ID" value="GAH46825.1"/>
    <property type="molecule type" value="Genomic_DNA"/>
</dbReference>
<dbReference type="InterPro" id="IPR015421">
    <property type="entry name" value="PyrdxlP-dep_Trfase_major"/>
</dbReference>
<dbReference type="GO" id="GO:0008483">
    <property type="term" value="F:transaminase activity"/>
    <property type="evidence" value="ECO:0007669"/>
    <property type="project" value="TreeGrafter"/>
</dbReference>
<proteinExistence type="predicted"/>
<comment type="caution">
    <text evidence="2">The sequence shown here is derived from an EMBL/GenBank/DDBJ whole genome shotgun (WGS) entry which is preliminary data.</text>
</comment>
<evidence type="ECO:0000313" key="2">
    <source>
        <dbReference type="EMBL" id="GAH46825.1"/>
    </source>
</evidence>
<protein>
    <recommendedName>
        <fullName evidence="3">Aminotransferase class I/classII domain-containing protein</fullName>
    </recommendedName>
</protein>